<dbReference type="PANTHER" id="PTHR44167:SF24">
    <property type="entry name" value="SERINE_THREONINE-PROTEIN KINASE CHK2"/>
    <property type="match status" value="1"/>
</dbReference>
<dbReference type="PANTHER" id="PTHR44167">
    <property type="entry name" value="OVARIAN-SPECIFIC SERINE/THREONINE-PROTEIN KINASE LOK-RELATED"/>
    <property type="match status" value="1"/>
</dbReference>
<dbReference type="PROSITE" id="PS50011">
    <property type="entry name" value="PROTEIN_KINASE_DOM"/>
    <property type="match status" value="1"/>
</dbReference>
<protein>
    <recommendedName>
        <fullName evidence="1">Protein kinase domain-containing protein</fullName>
    </recommendedName>
</protein>
<sequence length="137" mass="15513">MHRDIKPGNIAIILHPSPRICVIDMGSSLFGTKSRDHMAGTIRYLAPEIIELKLGRSTKYYTMAADVWSLGISLIEVFFRSGITWDRVHQAAYAKFVDNVKRIQQHTPVMEETMAGVLLDMISWDPEKRPTAVEAEL</sequence>
<evidence type="ECO:0000313" key="3">
    <source>
        <dbReference type="Proteomes" id="UP001521116"/>
    </source>
</evidence>
<organism evidence="2 3">
    <name type="scientific">Neofusicoccum ribis</name>
    <dbReference type="NCBI Taxonomy" id="45134"/>
    <lineage>
        <taxon>Eukaryota</taxon>
        <taxon>Fungi</taxon>
        <taxon>Dikarya</taxon>
        <taxon>Ascomycota</taxon>
        <taxon>Pezizomycotina</taxon>
        <taxon>Dothideomycetes</taxon>
        <taxon>Dothideomycetes incertae sedis</taxon>
        <taxon>Botryosphaeriales</taxon>
        <taxon>Botryosphaeriaceae</taxon>
        <taxon>Neofusicoccum</taxon>
    </lineage>
</organism>
<proteinExistence type="predicted"/>
<dbReference type="SUPFAM" id="SSF56112">
    <property type="entry name" value="Protein kinase-like (PK-like)"/>
    <property type="match status" value="1"/>
</dbReference>
<dbReference type="Pfam" id="PF00069">
    <property type="entry name" value="Pkinase"/>
    <property type="match status" value="1"/>
</dbReference>
<dbReference type="Proteomes" id="UP001521116">
    <property type="component" value="Unassembled WGS sequence"/>
</dbReference>
<evidence type="ECO:0000259" key="1">
    <source>
        <dbReference type="PROSITE" id="PS50011"/>
    </source>
</evidence>
<feature type="non-terminal residue" evidence="2">
    <location>
        <position position="137"/>
    </location>
</feature>
<comment type="caution">
    <text evidence="2">The sequence shown here is derived from an EMBL/GenBank/DDBJ whole genome shotgun (WGS) entry which is preliminary data.</text>
</comment>
<dbReference type="EMBL" id="JAJVDC020000492">
    <property type="protein sequence ID" value="KAL1613619.1"/>
    <property type="molecule type" value="Genomic_DNA"/>
</dbReference>
<accession>A0ABR3S9C0</accession>
<keyword evidence="3" id="KW-1185">Reference proteome</keyword>
<dbReference type="InterPro" id="IPR011009">
    <property type="entry name" value="Kinase-like_dom_sf"/>
</dbReference>
<reference evidence="2 3" key="1">
    <citation type="submission" date="2024-02" db="EMBL/GenBank/DDBJ databases">
        <title>De novo assembly and annotation of 12 fungi associated with fruit tree decline syndrome in Ontario, Canada.</title>
        <authorList>
            <person name="Sulman M."/>
            <person name="Ellouze W."/>
            <person name="Ilyukhin E."/>
        </authorList>
    </citation>
    <scope>NUCLEOTIDE SEQUENCE [LARGE SCALE GENOMIC DNA]</scope>
    <source>
        <strain evidence="2 3">M1-105</strain>
    </source>
</reference>
<dbReference type="InterPro" id="IPR000719">
    <property type="entry name" value="Prot_kinase_dom"/>
</dbReference>
<gene>
    <name evidence="2" type="ORF">SLS56_012252</name>
</gene>
<name>A0ABR3S9C0_9PEZI</name>
<feature type="domain" description="Protein kinase" evidence="1">
    <location>
        <begin position="1"/>
        <end position="137"/>
    </location>
</feature>
<evidence type="ECO:0000313" key="2">
    <source>
        <dbReference type="EMBL" id="KAL1613619.1"/>
    </source>
</evidence>
<dbReference type="Gene3D" id="1.10.510.10">
    <property type="entry name" value="Transferase(Phosphotransferase) domain 1"/>
    <property type="match status" value="1"/>
</dbReference>